<feature type="domain" description="DUF218" evidence="1">
    <location>
        <begin position="9"/>
        <end position="144"/>
    </location>
</feature>
<dbReference type="Pfam" id="PF02698">
    <property type="entry name" value="DUF218"/>
    <property type="match status" value="1"/>
</dbReference>
<reference evidence="2 3" key="1">
    <citation type="submission" date="2017-09" db="EMBL/GenBank/DDBJ databases">
        <authorList>
            <person name="Ehlers B."/>
            <person name="Leendertz F.H."/>
        </authorList>
    </citation>
    <scope>NUCLEOTIDE SEQUENCE [LARGE SCALE GENOMIC DNA]</scope>
    <source>
        <strain evidence="2 3">CGMCC 4.6857</strain>
    </source>
</reference>
<proteinExistence type="predicted"/>
<dbReference type="EMBL" id="OBDY01000010">
    <property type="protein sequence ID" value="SNY49606.1"/>
    <property type="molecule type" value="Genomic_DNA"/>
</dbReference>
<protein>
    <submittedName>
        <fullName evidence="2">DUF218 domain-containing protein</fullName>
    </submittedName>
</protein>
<dbReference type="InterPro" id="IPR003848">
    <property type="entry name" value="DUF218"/>
</dbReference>
<dbReference type="GO" id="GO:0005886">
    <property type="term" value="C:plasma membrane"/>
    <property type="evidence" value="ECO:0007669"/>
    <property type="project" value="TreeGrafter"/>
</dbReference>
<evidence type="ECO:0000313" key="2">
    <source>
        <dbReference type="EMBL" id="SNY49606.1"/>
    </source>
</evidence>
<dbReference type="RefSeq" id="WP_179855295.1">
    <property type="nucleotide sequence ID" value="NZ_OBDY01000010.1"/>
</dbReference>
<sequence length="195" mass="20550">MAADRVAVALLVLGHGVTPAGLTPGSLARVRAAISYVEAGARPSRIIFSGGWAGVREGAPEPPPDCREASLMLREARDAGLDEVAELRSECRSRSTLENLLQISADGLLDGLDLGPSRPLGVVTHAWHLPRVRYLAGKVLGLRGGALLGIPAAGSSPIGEYGIRAASRIGFLGVRDPQGLLRRERRMVALLRRGV</sequence>
<name>A0A285IR88_9ACTN</name>
<dbReference type="PANTHER" id="PTHR30336:SF20">
    <property type="entry name" value="DUF218 DOMAIN-CONTAINING PROTEIN"/>
    <property type="match status" value="1"/>
</dbReference>
<dbReference type="CDD" id="cd06259">
    <property type="entry name" value="YdcF-like"/>
    <property type="match status" value="1"/>
</dbReference>
<dbReference type="PANTHER" id="PTHR30336">
    <property type="entry name" value="INNER MEMBRANE PROTEIN, PROBABLE PERMEASE"/>
    <property type="match status" value="1"/>
</dbReference>
<dbReference type="InterPro" id="IPR051599">
    <property type="entry name" value="Cell_Envelope_Assoc"/>
</dbReference>
<keyword evidence="3" id="KW-1185">Reference proteome</keyword>
<evidence type="ECO:0000313" key="3">
    <source>
        <dbReference type="Proteomes" id="UP000219612"/>
    </source>
</evidence>
<gene>
    <name evidence="2" type="ORF">SAMN05421748_11062</name>
</gene>
<accession>A0A285IR88</accession>
<evidence type="ECO:0000259" key="1">
    <source>
        <dbReference type="Pfam" id="PF02698"/>
    </source>
</evidence>
<dbReference type="AlphaFoldDB" id="A0A285IR88"/>
<organism evidence="2 3">
    <name type="scientific">Paractinoplanes atraurantiacus</name>
    <dbReference type="NCBI Taxonomy" id="1036182"/>
    <lineage>
        <taxon>Bacteria</taxon>
        <taxon>Bacillati</taxon>
        <taxon>Actinomycetota</taxon>
        <taxon>Actinomycetes</taxon>
        <taxon>Micromonosporales</taxon>
        <taxon>Micromonosporaceae</taxon>
        <taxon>Paractinoplanes</taxon>
    </lineage>
</organism>
<dbReference type="Proteomes" id="UP000219612">
    <property type="component" value="Unassembled WGS sequence"/>
</dbReference>